<reference evidence="1" key="1">
    <citation type="submission" date="2021-06" db="EMBL/GenBank/DDBJ databases">
        <authorList>
            <person name="Kallberg Y."/>
            <person name="Tangrot J."/>
            <person name="Rosling A."/>
        </authorList>
    </citation>
    <scope>NUCLEOTIDE SEQUENCE</scope>
    <source>
        <strain evidence="1">28 12/20/2015</strain>
    </source>
</reference>
<protein>
    <submittedName>
        <fullName evidence="1">11757_t:CDS:1</fullName>
    </submittedName>
</protein>
<accession>A0ACA9ML82</accession>
<evidence type="ECO:0000313" key="1">
    <source>
        <dbReference type="EMBL" id="CAG8599390.1"/>
    </source>
</evidence>
<sequence>MSKNKKYMVRLVNKGQISSNLHYGTYARDWWIPNLKTANNSVLNLPFHLYMSVVTVINSHEFFLSVVNNPSNPLQPGFLCSVGENFGDIQNTPTKAVNLLYWELFGGQTEHSGLAVLGFYNEEIISEIITNISFFPLFINFDKFTIVVSNLGYSSREDLLYAGSSYTSSLLSRRGSETYLILQQVLDDHCSLRVYKGRNEVHQYVGETPTVVWKNYGMHKTMDHLALFGLKDPKVRALLANEKENMTFS</sequence>
<keyword evidence="2" id="KW-1185">Reference proteome</keyword>
<dbReference type="EMBL" id="CAJVPW010008993">
    <property type="protein sequence ID" value="CAG8599390.1"/>
    <property type="molecule type" value="Genomic_DNA"/>
</dbReference>
<comment type="caution">
    <text evidence="1">The sequence shown here is derived from an EMBL/GenBank/DDBJ whole genome shotgun (WGS) entry which is preliminary data.</text>
</comment>
<dbReference type="Proteomes" id="UP000789366">
    <property type="component" value="Unassembled WGS sequence"/>
</dbReference>
<name>A0ACA9ML82_9GLOM</name>
<organism evidence="1 2">
    <name type="scientific">Cetraspora pellucida</name>
    <dbReference type="NCBI Taxonomy" id="1433469"/>
    <lineage>
        <taxon>Eukaryota</taxon>
        <taxon>Fungi</taxon>
        <taxon>Fungi incertae sedis</taxon>
        <taxon>Mucoromycota</taxon>
        <taxon>Glomeromycotina</taxon>
        <taxon>Glomeromycetes</taxon>
        <taxon>Diversisporales</taxon>
        <taxon>Gigasporaceae</taxon>
        <taxon>Cetraspora</taxon>
    </lineage>
</organism>
<proteinExistence type="predicted"/>
<evidence type="ECO:0000313" key="2">
    <source>
        <dbReference type="Proteomes" id="UP000789366"/>
    </source>
</evidence>
<gene>
    <name evidence="1" type="ORF">SPELUC_LOCUS7052</name>
</gene>